<dbReference type="Proteomes" id="UP000757232">
    <property type="component" value="Unassembled WGS sequence"/>
</dbReference>
<accession>A0A9Q5NA86</accession>
<feature type="region of interest" description="Disordered" evidence="1">
    <location>
        <begin position="262"/>
        <end position="281"/>
    </location>
</feature>
<feature type="region of interest" description="Disordered" evidence="1">
    <location>
        <begin position="121"/>
        <end position="146"/>
    </location>
</feature>
<feature type="compositionally biased region" description="Polar residues" evidence="1">
    <location>
        <begin position="595"/>
        <end position="608"/>
    </location>
</feature>
<organism evidence="2 3">
    <name type="scientific">Sanghuangporus baumii</name>
    <name type="common">Phellinus baumii</name>
    <dbReference type="NCBI Taxonomy" id="108892"/>
    <lineage>
        <taxon>Eukaryota</taxon>
        <taxon>Fungi</taxon>
        <taxon>Dikarya</taxon>
        <taxon>Basidiomycota</taxon>
        <taxon>Agaricomycotina</taxon>
        <taxon>Agaricomycetes</taxon>
        <taxon>Hymenochaetales</taxon>
        <taxon>Hymenochaetaceae</taxon>
        <taxon>Sanghuangporus</taxon>
    </lineage>
</organism>
<keyword evidence="3" id="KW-1185">Reference proteome</keyword>
<proteinExistence type="predicted"/>
<sequence>MLRPVLRNGEGNPGTLLLQIFNAYERKPTFRFGTYSRWKAVVNANSEYLLEIAISIPKNDVTLSQQTLVDMFEQTSISDLTVCDESNSSKSVLEKRTEPAACKARKRKAASIEHEIVDQHGTIEEYGRERDPSLKSSPKRRRSDTNIVSRKNTVAWKVFDMTRFDSRPSDARIPPNRKPYLWSQNYEELLGAIPLLSVVNNGVCADDNLSPMILLTNIFWIGDWDGSDTMKLRTMRSFPCFEPTPKPHPIFSEDCLNQLESSTERYKTSDAQSGEDEETASEAELQYLIEDEVPIESDRRDDLSTAQIFALVSSWGSRDNSCNNSGEIVVDSEETNVLRTPEGYPEEISTLIKAYKGGMPVSVIMEAAWTGSPFQLYDECAFAVLGFFHIIDLQINIAHPSSTPKKNGTHFARGQMTWSFTLRWLPSGPLDLDIPVDLDGRPHDSPSVPWWSASVSIPETSTAPTVYEDLYEPFFVGSTIVAQSILREAYDGANGRTDASKRSWLCRRCGKISLANWIGNYACSYCDNRVSGSGNLFQSSSVRDRYRFLPMWEPSMQVPKGVTRSSVLLERGYKRFTFTLPREFRYGHSTYSNVTIPSTERNSGNSSDDIIKWNGKEREKGPSNGLVTASPADQDEDMRRNEPSLVVEMFFLGNREKLERDANADFIAFQKECPMRFEKTDGRGTAGIYTYRVDPDRKSEHTCCEGYSDWSSVPSCIKSATERMSSYAKLYLGRDVDLALQHVLAMAWLGESPVKKAIPIRAKQNPTMLMCLGADLDIVFPKSGDMIQQKSPSKFKSRSRKSVLIDTEEEHTETSRAGKYDEIWTNAYGCETTKALTSLDRFRLTMTHGSIVVVSGDDIVLTVIRTEFAILLRLSDGQ</sequence>
<name>A0A9Q5NA86_SANBA</name>
<evidence type="ECO:0000313" key="3">
    <source>
        <dbReference type="Proteomes" id="UP000757232"/>
    </source>
</evidence>
<evidence type="ECO:0000256" key="1">
    <source>
        <dbReference type="SAM" id="MobiDB-lite"/>
    </source>
</evidence>
<feature type="compositionally biased region" description="Basic and acidic residues" evidence="1">
    <location>
        <begin position="121"/>
        <end position="133"/>
    </location>
</feature>
<dbReference type="OrthoDB" id="3268772at2759"/>
<dbReference type="EMBL" id="LNZH02000008">
    <property type="protein sequence ID" value="OCB92252.1"/>
    <property type="molecule type" value="Genomic_DNA"/>
</dbReference>
<evidence type="ECO:0000313" key="2">
    <source>
        <dbReference type="EMBL" id="OCB92252.1"/>
    </source>
</evidence>
<gene>
    <name evidence="2" type="ORF">A7U60_g332</name>
</gene>
<protein>
    <submittedName>
        <fullName evidence="2">Uncharacterized protein</fullName>
    </submittedName>
</protein>
<reference evidence="2" key="1">
    <citation type="submission" date="2016-06" db="EMBL/GenBank/DDBJ databases">
        <title>Draft Genome sequence of the fungus Inonotus baumii.</title>
        <authorList>
            <person name="Zhu H."/>
            <person name="Lin W."/>
        </authorList>
    </citation>
    <scope>NUCLEOTIDE SEQUENCE</scope>
    <source>
        <strain evidence="2">821</strain>
    </source>
</reference>
<comment type="caution">
    <text evidence="2">The sequence shown here is derived from an EMBL/GenBank/DDBJ whole genome shotgun (WGS) entry which is preliminary data.</text>
</comment>
<dbReference type="AlphaFoldDB" id="A0A9Q5NA86"/>
<feature type="region of interest" description="Disordered" evidence="1">
    <location>
        <begin position="595"/>
        <end position="639"/>
    </location>
</feature>
<feature type="compositionally biased region" description="Basic and acidic residues" evidence="1">
    <location>
        <begin position="609"/>
        <end position="621"/>
    </location>
</feature>